<evidence type="ECO:0000256" key="8">
    <source>
        <dbReference type="ARBA" id="ARBA00022884"/>
    </source>
</evidence>
<feature type="binding site" evidence="10">
    <location>
        <begin position="202"/>
        <end position="210"/>
    </location>
    <ligand>
        <name>GTP</name>
        <dbReference type="ChEBI" id="CHEBI:37565"/>
    </ligand>
</feature>
<feature type="binding site" evidence="10">
    <location>
        <begin position="148"/>
        <end position="151"/>
    </location>
    <ligand>
        <name>GTP</name>
        <dbReference type="ChEBI" id="CHEBI:37565"/>
    </ligand>
</feature>
<evidence type="ECO:0000313" key="14">
    <source>
        <dbReference type="Proteomes" id="UP000176005"/>
    </source>
</evidence>
<dbReference type="PANTHER" id="PTHR32120:SF10">
    <property type="entry name" value="SMALL RIBOSOMAL SUBUNIT BIOGENESIS GTPASE RSGA"/>
    <property type="match status" value="1"/>
</dbReference>
<comment type="similarity">
    <text evidence="10">Belongs to the TRAFAC class YlqF/YawG GTPase family. RsgA subfamily.</text>
</comment>
<evidence type="ECO:0000256" key="4">
    <source>
        <dbReference type="ARBA" id="ARBA00022730"/>
    </source>
</evidence>
<dbReference type="GO" id="GO:0019843">
    <property type="term" value="F:rRNA binding"/>
    <property type="evidence" value="ECO:0007669"/>
    <property type="project" value="UniProtKB-KW"/>
</dbReference>
<feature type="binding site" evidence="10">
    <location>
        <position position="299"/>
    </location>
    <ligand>
        <name>Zn(2+)</name>
        <dbReference type="ChEBI" id="CHEBI:29105"/>
    </ligand>
</feature>
<evidence type="ECO:0000256" key="10">
    <source>
        <dbReference type="HAMAP-Rule" id="MF_01820"/>
    </source>
</evidence>
<keyword evidence="4 10" id="KW-0699">rRNA-binding</keyword>
<comment type="caution">
    <text evidence="13">The sequence shown here is derived from an EMBL/GenBank/DDBJ whole genome shotgun (WGS) entry which is preliminary data.</text>
</comment>
<dbReference type="PROSITE" id="PS51721">
    <property type="entry name" value="G_CP"/>
    <property type="match status" value="1"/>
</dbReference>
<feature type="domain" description="CP-type G" evidence="12">
    <location>
        <begin position="101"/>
        <end position="263"/>
    </location>
</feature>
<dbReference type="GO" id="GO:0003924">
    <property type="term" value="F:GTPase activity"/>
    <property type="evidence" value="ECO:0007669"/>
    <property type="project" value="UniProtKB-UniRule"/>
</dbReference>
<organism evidence="13 14">
    <name type="scientific">Streptomyces nanshensis</name>
    <dbReference type="NCBI Taxonomy" id="518642"/>
    <lineage>
        <taxon>Bacteria</taxon>
        <taxon>Bacillati</taxon>
        <taxon>Actinomycetota</taxon>
        <taxon>Actinomycetes</taxon>
        <taxon>Kitasatosporales</taxon>
        <taxon>Streptomycetaceae</taxon>
        <taxon>Streptomyces</taxon>
    </lineage>
</organism>
<keyword evidence="6 10" id="KW-0378">Hydrolase</keyword>
<evidence type="ECO:0000256" key="6">
    <source>
        <dbReference type="ARBA" id="ARBA00022801"/>
    </source>
</evidence>
<dbReference type="InterPro" id="IPR010914">
    <property type="entry name" value="RsgA_GTPase_dom"/>
</dbReference>
<keyword evidence="14" id="KW-1185">Reference proteome</keyword>
<dbReference type="NCBIfam" id="TIGR00157">
    <property type="entry name" value="ribosome small subunit-dependent GTPase A"/>
    <property type="match status" value="1"/>
</dbReference>
<dbReference type="HAMAP" id="MF_01820">
    <property type="entry name" value="GTPase_RsgA"/>
    <property type="match status" value="1"/>
</dbReference>
<evidence type="ECO:0000256" key="3">
    <source>
        <dbReference type="ARBA" id="ARBA00022723"/>
    </source>
</evidence>
<dbReference type="CDD" id="cd01854">
    <property type="entry name" value="YjeQ_EngC"/>
    <property type="match status" value="1"/>
</dbReference>
<dbReference type="SUPFAM" id="SSF52540">
    <property type="entry name" value="P-loop containing nucleoside triphosphate hydrolases"/>
    <property type="match status" value="1"/>
</dbReference>
<keyword evidence="1 10" id="KW-0963">Cytoplasm</keyword>
<dbReference type="InterPro" id="IPR027417">
    <property type="entry name" value="P-loop_NTPase"/>
</dbReference>
<dbReference type="PROSITE" id="PS50936">
    <property type="entry name" value="ENGC_GTPASE"/>
    <property type="match status" value="1"/>
</dbReference>
<dbReference type="EMBL" id="LJGW01000697">
    <property type="protein sequence ID" value="OEV04436.1"/>
    <property type="molecule type" value="Genomic_DNA"/>
</dbReference>
<feature type="binding site" evidence="10">
    <location>
        <position position="291"/>
    </location>
    <ligand>
        <name>Zn(2+)</name>
        <dbReference type="ChEBI" id="CHEBI:29105"/>
    </ligand>
</feature>
<feature type="binding site" evidence="10">
    <location>
        <position position="286"/>
    </location>
    <ligand>
        <name>Zn(2+)</name>
        <dbReference type="ChEBI" id="CHEBI:29105"/>
    </ligand>
</feature>
<dbReference type="InterPro" id="IPR004881">
    <property type="entry name" value="Ribosome_biogen_GTPase_RsgA"/>
</dbReference>
<comment type="subunit">
    <text evidence="10">Monomer. Associates with 30S ribosomal subunit, binds 16S rRNA.</text>
</comment>
<dbReference type="AlphaFoldDB" id="A0A1E7KKM1"/>
<evidence type="ECO:0000256" key="2">
    <source>
        <dbReference type="ARBA" id="ARBA00022517"/>
    </source>
</evidence>
<dbReference type="Gene3D" id="3.40.50.300">
    <property type="entry name" value="P-loop containing nucleotide triphosphate hydrolases"/>
    <property type="match status" value="1"/>
</dbReference>
<feature type="binding site" evidence="10">
    <location>
        <position position="293"/>
    </location>
    <ligand>
        <name>Zn(2+)</name>
        <dbReference type="ChEBI" id="CHEBI:29105"/>
    </ligand>
</feature>
<dbReference type="GO" id="GO:0042274">
    <property type="term" value="P:ribosomal small subunit biogenesis"/>
    <property type="evidence" value="ECO:0007669"/>
    <property type="project" value="UniProtKB-UniRule"/>
</dbReference>
<dbReference type="PANTHER" id="PTHR32120">
    <property type="entry name" value="SMALL RIBOSOMAL SUBUNIT BIOGENESIS GTPASE RSGA"/>
    <property type="match status" value="1"/>
</dbReference>
<evidence type="ECO:0000259" key="11">
    <source>
        <dbReference type="PROSITE" id="PS50936"/>
    </source>
</evidence>
<evidence type="ECO:0000259" key="12">
    <source>
        <dbReference type="PROSITE" id="PS51721"/>
    </source>
</evidence>
<keyword evidence="7 10" id="KW-0862">Zinc</keyword>
<dbReference type="GO" id="GO:0005525">
    <property type="term" value="F:GTP binding"/>
    <property type="evidence" value="ECO:0007669"/>
    <property type="project" value="UniProtKB-UniRule"/>
</dbReference>
<accession>A0A1E7KKM1</accession>
<comment type="function">
    <text evidence="10">One of several proteins that assist in the late maturation steps of the functional core of the 30S ribosomal subunit. Helps release RbfA from mature subunits. May play a role in the assembly of ribosomal proteins into the subunit. Circularly permuted GTPase that catalyzes slow GTP hydrolysis, GTPase activity is stimulated by the 30S ribosomal subunit.</text>
</comment>
<dbReference type="GO" id="GO:0005737">
    <property type="term" value="C:cytoplasm"/>
    <property type="evidence" value="ECO:0007669"/>
    <property type="project" value="UniProtKB-SubCell"/>
</dbReference>
<dbReference type="InterPro" id="IPR030378">
    <property type="entry name" value="G_CP_dom"/>
</dbReference>
<gene>
    <name evidence="10" type="primary">rsgA</name>
    <name evidence="13" type="ORF">AN218_32060</name>
</gene>
<comment type="subcellular location">
    <subcellularLocation>
        <location evidence="10">Cytoplasm</location>
    </subcellularLocation>
</comment>
<feature type="domain" description="EngC GTPase" evidence="11">
    <location>
        <begin position="109"/>
        <end position="261"/>
    </location>
</feature>
<dbReference type="Proteomes" id="UP000176005">
    <property type="component" value="Unassembled WGS sequence"/>
</dbReference>
<keyword evidence="8 10" id="KW-0694">RNA-binding</keyword>
<proteinExistence type="inferred from homology"/>
<keyword evidence="9 10" id="KW-0342">GTP-binding</keyword>
<evidence type="ECO:0000256" key="5">
    <source>
        <dbReference type="ARBA" id="ARBA00022741"/>
    </source>
</evidence>
<keyword evidence="5 10" id="KW-0547">Nucleotide-binding</keyword>
<reference evidence="13 14" key="1">
    <citation type="journal article" date="2016" name="Front. Microbiol.">
        <title>Comparative Genomics Analysis of Streptomyces Species Reveals Their Adaptation to the Marine Environment and Their Diversity at the Genomic Level.</title>
        <authorList>
            <person name="Tian X."/>
            <person name="Zhang Z."/>
            <person name="Yang T."/>
            <person name="Chen M."/>
            <person name="Li J."/>
            <person name="Chen F."/>
            <person name="Yang J."/>
            <person name="Li W."/>
            <person name="Zhang B."/>
            <person name="Zhang Z."/>
            <person name="Wu J."/>
            <person name="Zhang C."/>
            <person name="Long L."/>
            <person name="Xiao J."/>
        </authorList>
    </citation>
    <scope>NUCLEOTIDE SEQUENCE [LARGE SCALE GENOMIC DNA]</scope>
    <source>
        <strain evidence="13 14">SCSIO 10429</strain>
    </source>
</reference>
<evidence type="ECO:0000256" key="1">
    <source>
        <dbReference type="ARBA" id="ARBA00022490"/>
    </source>
</evidence>
<evidence type="ECO:0000256" key="9">
    <source>
        <dbReference type="ARBA" id="ARBA00023134"/>
    </source>
</evidence>
<evidence type="ECO:0000256" key="7">
    <source>
        <dbReference type="ARBA" id="ARBA00022833"/>
    </source>
</evidence>
<protein>
    <recommendedName>
        <fullName evidence="10">Small ribosomal subunit biogenesis GTPase RsgA</fullName>
        <ecNumber evidence="10">3.6.1.-</ecNumber>
    </recommendedName>
</protein>
<comment type="cofactor">
    <cofactor evidence="10">
        <name>Zn(2+)</name>
        <dbReference type="ChEBI" id="CHEBI:29105"/>
    </cofactor>
    <text evidence="10">Binds 1 zinc ion per subunit.</text>
</comment>
<dbReference type="EC" id="3.6.1.-" evidence="10"/>
<dbReference type="PATRIC" id="fig|518642.10.peg.170"/>
<dbReference type="Pfam" id="PF03193">
    <property type="entry name" value="RsgA_GTPase"/>
    <property type="match status" value="1"/>
</dbReference>
<name>A0A1E7KKM1_9ACTN</name>
<sequence>MRRYGWDTCVADAFAPYEDEGLIPARVVRVDRGRCDAVTAEGTVRARTAPVATDDPTRAVCTGDWAALHPGGTGETADGSPEVRALLPRRTAFVRSTAGNRSEGQVLAANVDVALIAVPLAAELELPRVERFVALAWSSGARPLVVLTKADLVPDPATLAQLAADVEESAPGVEVLSVSAADGDGLDVLSAVIAGGTCVLLGPSGAGKSTLANALLGEDAQDVHAVRDSDGKGRHTTTTRDLLPLPAEAGGGVLIDTPGLRGVGLWGAEDGVSSTFAEIEALAGECRFHDCRHSAEPGCAVLAAVEDGTLPQRRLESYRKLLRENERIAARTDARLRAEQKRRFKEMSAVGRYNAERKRGPRRDR</sequence>
<keyword evidence="3 10" id="KW-0479">Metal-binding</keyword>
<evidence type="ECO:0000313" key="13">
    <source>
        <dbReference type="EMBL" id="OEV04436.1"/>
    </source>
</evidence>
<keyword evidence="2 10" id="KW-0690">Ribosome biogenesis</keyword>
<dbReference type="GO" id="GO:0046872">
    <property type="term" value="F:metal ion binding"/>
    <property type="evidence" value="ECO:0007669"/>
    <property type="project" value="UniProtKB-KW"/>
</dbReference>
<dbReference type="Gene3D" id="1.10.40.50">
    <property type="entry name" value="Probable gtpase engc, domain 3"/>
    <property type="match status" value="1"/>
</dbReference>